<feature type="transmembrane region" description="Helical" evidence="24">
    <location>
        <begin position="194"/>
        <end position="213"/>
    </location>
</feature>
<dbReference type="GeneID" id="80451991"/>
<comment type="pathway">
    <text evidence="4">Lipid metabolism.</text>
</comment>
<dbReference type="KEGG" id="amin:AUMI_17980"/>
<evidence type="ECO:0000256" key="21">
    <source>
        <dbReference type="ARBA" id="ARBA00032396"/>
    </source>
</evidence>
<evidence type="ECO:0000256" key="16">
    <source>
        <dbReference type="ARBA" id="ARBA00023209"/>
    </source>
</evidence>
<dbReference type="EMBL" id="AP017457">
    <property type="protein sequence ID" value="BAU99340.1"/>
    <property type="molecule type" value="Genomic_DNA"/>
</dbReference>
<evidence type="ECO:0000256" key="11">
    <source>
        <dbReference type="ARBA" id="ARBA00022692"/>
    </source>
</evidence>
<evidence type="ECO:0000256" key="7">
    <source>
        <dbReference type="ARBA" id="ARBA00019373"/>
    </source>
</evidence>
<accession>A0A173LWR9</accession>
<keyword evidence="11 24" id="KW-0812">Transmembrane</keyword>
<comment type="catalytic activity">
    <reaction evidence="1">
        <text>a 1,2-diacyl-sn-glycero-3-phosphate + CTP + H(+) = a CDP-1,2-diacyl-sn-glycerol + diphosphate</text>
        <dbReference type="Rhea" id="RHEA:16229"/>
        <dbReference type="ChEBI" id="CHEBI:15378"/>
        <dbReference type="ChEBI" id="CHEBI:33019"/>
        <dbReference type="ChEBI" id="CHEBI:37563"/>
        <dbReference type="ChEBI" id="CHEBI:58332"/>
        <dbReference type="ChEBI" id="CHEBI:58608"/>
        <dbReference type="EC" id="2.7.7.41"/>
    </reaction>
</comment>
<dbReference type="OrthoDB" id="9799199at2"/>
<comment type="similarity">
    <text evidence="5">Belongs to the CDS family.</text>
</comment>
<keyword evidence="13 24" id="KW-1133">Transmembrane helix</keyword>
<evidence type="ECO:0000256" key="1">
    <source>
        <dbReference type="ARBA" id="ARBA00001698"/>
    </source>
</evidence>
<protein>
    <recommendedName>
        <fullName evidence="7">Phosphatidate cytidylyltransferase</fullName>
        <ecNumber evidence="6">2.7.7.41</ecNumber>
    </recommendedName>
    <alternativeName>
        <fullName evidence="20">CDP-DAG synthase</fullName>
    </alternativeName>
    <alternativeName>
        <fullName evidence="22">CDP-DG synthase</fullName>
    </alternativeName>
    <alternativeName>
        <fullName evidence="18">CDP-diacylglycerol synthase</fullName>
    </alternativeName>
    <alternativeName>
        <fullName evidence="21">CDP-diglyceride pyrophosphorylase</fullName>
    </alternativeName>
    <alternativeName>
        <fullName evidence="23">CDP-diglyceride synthase</fullName>
    </alternativeName>
    <alternativeName>
        <fullName evidence="19">CTP:phosphatidate cytidylyltransferase</fullName>
    </alternativeName>
</protein>
<dbReference type="GO" id="GO:0005886">
    <property type="term" value="C:plasma membrane"/>
    <property type="evidence" value="ECO:0007669"/>
    <property type="project" value="UniProtKB-SubCell"/>
</dbReference>
<evidence type="ECO:0000256" key="23">
    <source>
        <dbReference type="ARBA" id="ARBA00033406"/>
    </source>
</evidence>
<feature type="transmembrane region" description="Helical" evidence="24">
    <location>
        <begin position="56"/>
        <end position="75"/>
    </location>
</feature>
<feature type="transmembrane region" description="Helical" evidence="24">
    <location>
        <begin position="168"/>
        <end position="188"/>
    </location>
</feature>
<dbReference type="PANTHER" id="PTHR46382">
    <property type="entry name" value="PHOSPHATIDATE CYTIDYLYLTRANSFERASE"/>
    <property type="match status" value="1"/>
</dbReference>
<evidence type="ECO:0000256" key="2">
    <source>
        <dbReference type="ARBA" id="ARBA00004651"/>
    </source>
</evidence>
<feature type="transmembrane region" description="Helical" evidence="24">
    <location>
        <begin position="130"/>
        <end position="148"/>
    </location>
</feature>
<keyword evidence="16" id="KW-0594">Phospholipid biosynthesis</keyword>
<organism evidence="25 26">
    <name type="scientific">Aurantimicrobium minutum</name>
    <dbReference type="NCBI Taxonomy" id="708131"/>
    <lineage>
        <taxon>Bacteria</taxon>
        <taxon>Bacillati</taxon>
        <taxon>Actinomycetota</taxon>
        <taxon>Actinomycetes</taxon>
        <taxon>Micrococcales</taxon>
        <taxon>Microbacteriaceae</taxon>
        <taxon>Aurantimicrobium</taxon>
    </lineage>
</organism>
<dbReference type="EC" id="2.7.7.41" evidence="6"/>
<comment type="subcellular location">
    <subcellularLocation>
        <location evidence="2">Cell membrane</location>
        <topology evidence="2">Multi-pass membrane protein</topology>
    </subcellularLocation>
</comment>
<keyword evidence="17" id="KW-1208">Phospholipid metabolism</keyword>
<dbReference type="GO" id="GO:0004605">
    <property type="term" value="F:phosphatidate cytidylyltransferase activity"/>
    <property type="evidence" value="ECO:0007669"/>
    <property type="project" value="UniProtKB-EC"/>
</dbReference>
<proteinExistence type="inferred from homology"/>
<evidence type="ECO:0000256" key="8">
    <source>
        <dbReference type="ARBA" id="ARBA00022475"/>
    </source>
</evidence>
<name>A0A173LWR9_9MICO</name>
<keyword evidence="15 24" id="KW-0472">Membrane</keyword>
<keyword evidence="8" id="KW-1003">Cell membrane</keyword>
<evidence type="ECO:0000256" key="15">
    <source>
        <dbReference type="ARBA" id="ARBA00023136"/>
    </source>
</evidence>
<evidence type="ECO:0000256" key="6">
    <source>
        <dbReference type="ARBA" id="ARBA00012487"/>
    </source>
</evidence>
<sequence>MNENPHRDEHSKRNPAGELHAQLRATRADFERQLEARRLQFEKTNEKIKQKSGRNLLGAIGIGVALGAILLLSLLVNKDLFMLFAAVLLGISSVELSTALRAMGRRVPRIPTAVTAVVAVPVAYYFGVFAAIGVAIIGVVFVSAWRALEIKRGVHAIADVSLFRDFKAAAFVQAYVTVLGSFAVALVSQPNGQWWTLAFLIIVVSVDTGAYVSGLNFGKHPMAPKISPKKTWEGFAGAGVAAIIAAVLLSIFMLGQPWWFGLILGPILLVTATLGDLGESHIKRTIGVKDMSSWLAGHGGFLDRLDSILPSALVTYVIYVLVVH</sequence>
<evidence type="ECO:0000256" key="5">
    <source>
        <dbReference type="ARBA" id="ARBA00010185"/>
    </source>
</evidence>
<dbReference type="GO" id="GO:0016024">
    <property type="term" value="P:CDP-diacylglycerol biosynthetic process"/>
    <property type="evidence" value="ECO:0007669"/>
    <property type="project" value="TreeGrafter"/>
</dbReference>
<evidence type="ECO:0000256" key="12">
    <source>
        <dbReference type="ARBA" id="ARBA00022695"/>
    </source>
</evidence>
<evidence type="ECO:0000256" key="4">
    <source>
        <dbReference type="ARBA" id="ARBA00005189"/>
    </source>
</evidence>
<evidence type="ECO:0000256" key="13">
    <source>
        <dbReference type="ARBA" id="ARBA00022989"/>
    </source>
</evidence>
<evidence type="ECO:0000256" key="18">
    <source>
        <dbReference type="ARBA" id="ARBA00029893"/>
    </source>
</evidence>
<evidence type="ECO:0000256" key="17">
    <source>
        <dbReference type="ARBA" id="ARBA00023264"/>
    </source>
</evidence>
<dbReference type="Pfam" id="PF01148">
    <property type="entry name" value="CTP_transf_1"/>
    <property type="match status" value="1"/>
</dbReference>
<keyword evidence="14" id="KW-0443">Lipid metabolism</keyword>
<evidence type="ECO:0000313" key="25">
    <source>
        <dbReference type="EMBL" id="BAU99340.1"/>
    </source>
</evidence>
<keyword evidence="9" id="KW-0444">Lipid biosynthesis</keyword>
<evidence type="ECO:0000256" key="9">
    <source>
        <dbReference type="ARBA" id="ARBA00022516"/>
    </source>
</evidence>
<keyword evidence="10 25" id="KW-0808">Transferase</keyword>
<evidence type="ECO:0000256" key="10">
    <source>
        <dbReference type="ARBA" id="ARBA00022679"/>
    </source>
</evidence>
<evidence type="ECO:0000256" key="3">
    <source>
        <dbReference type="ARBA" id="ARBA00005119"/>
    </source>
</evidence>
<evidence type="ECO:0000256" key="14">
    <source>
        <dbReference type="ARBA" id="ARBA00023098"/>
    </source>
</evidence>
<dbReference type="Proteomes" id="UP000243847">
    <property type="component" value="Chromosome sequence1"/>
</dbReference>
<comment type="pathway">
    <text evidence="3">Phospholipid metabolism; CDP-diacylglycerol biosynthesis; CDP-diacylglycerol from sn-glycerol 3-phosphate: step 3/3.</text>
</comment>
<feature type="transmembrane region" description="Helical" evidence="24">
    <location>
        <begin position="258"/>
        <end position="277"/>
    </location>
</feature>
<evidence type="ECO:0000256" key="24">
    <source>
        <dbReference type="SAM" id="Phobius"/>
    </source>
</evidence>
<gene>
    <name evidence="25" type="ORF">AUMI_17980</name>
</gene>
<dbReference type="AlphaFoldDB" id="A0A173LWR9"/>
<dbReference type="PANTHER" id="PTHR46382:SF1">
    <property type="entry name" value="PHOSPHATIDATE CYTIDYLYLTRANSFERASE"/>
    <property type="match status" value="1"/>
</dbReference>
<evidence type="ECO:0000256" key="20">
    <source>
        <dbReference type="ARBA" id="ARBA00032253"/>
    </source>
</evidence>
<evidence type="ECO:0000256" key="19">
    <source>
        <dbReference type="ARBA" id="ARBA00031825"/>
    </source>
</evidence>
<dbReference type="RefSeq" id="WP_096381619.1">
    <property type="nucleotide sequence ID" value="NZ_AP017457.1"/>
</dbReference>
<reference evidence="25 26" key="1">
    <citation type="journal article" date="2016" name="Genome Announc.">
        <title>Complete Genome Sequence of Aurantimicrobium minutum Type Strain KNCT, a Planktonic Ultramicrobacterium Isolated from River Water.</title>
        <authorList>
            <person name="Nakai R."/>
            <person name="Fujisawa T."/>
            <person name="Nakamura Y."/>
            <person name="Nishide H."/>
            <person name="Uchiyama I."/>
            <person name="Baba T."/>
            <person name="Toyoda A."/>
            <person name="Fujiyama A."/>
            <person name="Naganuma T."/>
            <person name="Niki H."/>
        </authorList>
    </citation>
    <scope>NUCLEOTIDE SEQUENCE [LARGE SCALE GENOMIC DNA]</scope>
    <source>
        <strain evidence="25 26">KNC</strain>
    </source>
</reference>
<evidence type="ECO:0000256" key="22">
    <source>
        <dbReference type="ARBA" id="ARBA00032743"/>
    </source>
</evidence>
<keyword evidence="12 25" id="KW-0548">Nucleotidyltransferase</keyword>
<evidence type="ECO:0000313" key="26">
    <source>
        <dbReference type="Proteomes" id="UP000243847"/>
    </source>
</evidence>
<feature type="transmembrane region" description="Helical" evidence="24">
    <location>
        <begin position="81"/>
        <end position="100"/>
    </location>
</feature>
<feature type="transmembrane region" description="Helical" evidence="24">
    <location>
        <begin position="234"/>
        <end position="252"/>
    </location>
</feature>